<sequence length="72" mass="7571">NGRSQKEETRVCGEEVLLIGLTLPRLSTPGTLVSKQTMINSPINAGSSARGSTITMNTSPSKEVCLPSRPTA</sequence>
<keyword evidence="3" id="KW-1185">Reference proteome</keyword>
<feature type="compositionally biased region" description="Polar residues" evidence="1">
    <location>
        <begin position="42"/>
        <end position="61"/>
    </location>
</feature>
<dbReference type="EMBL" id="CYKH01001834">
    <property type="protein sequence ID" value="CUG90462.1"/>
    <property type="molecule type" value="Genomic_DNA"/>
</dbReference>
<dbReference type="Proteomes" id="UP000051952">
    <property type="component" value="Unassembled WGS sequence"/>
</dbReference>
<protein>
    <submittedName>
        <fullName evidence="2">Uncharacterized protein</fullName>
    </submittedName>
</protein>
<dbReference type="VEuPathDB" id="TriTrypDB:BSAL_26885"/>
<feature type="region of interest" description="Disordered" evidence="1">
    <location>
        <begin position="42"/>
        <end position="72"/>
    </location>
</feature>
<gene>
    <name evidence="2" type="ORF">BSAL_26885</name>
</gene>
<evidence type="ECO:0000313" key="2">
    <source>
        <dbReference type="EMBL" id="CUG90462.1"/>
    </source>
</evidence>
<evidence type="ECO:0000256" key="1">
    <source>
        <dbReference type="SAM" id="MobiDB-lite"/>
    </source>
</evidence>
<name>A0A0S4JG69_BODSA</name>
<reference evidence="3" key="1">
    <citation type="submission" date="2015-09" db="EMBL/GenBank/DDBJ databases">
        <authorList>
            <consortium name="Pathogen Informatics"/>
        </authorList>
    </citation>
    <scope>NUCLEOTIDE SEQUENCE [LARGE SCALE GENOMIC DNA]</scope>
    <source>
        <strain evidence="3">Lake Konstanz</strain>
    </source>
</reference>
<feature type="non-terminal residue" evidence="2">
    <location>
        <position position="1"/>
    </location>
</feature>
<accession>A0A0S4JG69</accession>
<organism evidence="2 3">
    <name type="scientific">Bodo saltans</name>
    <name type="common">Flagellated protozoan</name>
    <dbReference type="NCBI Taxonomy" id="75058"/>
    <lineage>
        <taxon>Eukaryota</taxon>
        <taxon>Discoba</taxon>
        <taxon>Euglenozoa</taxon>
        <taxon>Kinetoplastea</taxon>
        <taxon>Metakinetoplastina</taxon>
        <taxon>Eubodonida</taxon>
        <taxon>Bodonidae</taxon>
        <taxon>Bodo</taxon>
    </lineage>
</organism>
<proteinExistence type="predicted"/>
<evidence type="ECO:0000313" key="3">
    <source>
        <dbReference type="Proteomes" id="UP000051952"/>
    </source>
</evidence>
<dbReference type="AlphaFoldDB" id="A0A0S4JG69"/>